<feature type="domain" description="FZ" evidence="9">
    <location>
        <begin position="279"/>
        <end position="397"/>
    </location>
</feature>
<feature type="transmembrane region" description="Helical" evidence="7">
    <location>
        <begin position="855"/>
        <end position="879"/>
    </location>
</feature>
<dbReference type="Pfam" id="PF00084">
    <property type="entry name" value="Sushi"/>
    <property type="match status" value="2"/>
</dbReference>
<feature type="region of interest" description="Disordered" evidence="6">
    <location>
        <begin position="983"/>
        <end position="1005"/>
    </location>
</feature>
<keyword evidence="7" id="KW-0472">Membrane</keyword>
<feature type="domain" description="Sushi" evidence="10">
    <location>
        <begin position="462"/>
        <end position="518"/>
    </location>
</feature>
<keyword evidence="2 3" id="KW-1015">Disulfide bond</keyword>
<dbReference type="PROSITE" id="PS00022">
    <property type="entry name" value="EGF_1"/>
    <property type="match status" value="1"/>
</dbReference>
<dbReference type="PROSITE" id="PS50923">
    <property type="entry name" value="SUSHI"/>
    <property type="match status" value="2"/>
</dbReference>
<feature type="disulfide bond" evidence="4">
    <location>
        <begin position="358"/>
        <end position="382"/>
    </location>
</feature>
<feature type="domain" description="Sushi" evidence="10">
    <location>
        <begin position="400"/>
        <end position="461"/>
    </location>
</feature>
<feature type="disulfide bond" evidence="4">
    <location>
        <begin position="284"/>
        <end position="345"/>
    </location>
</feature>
<keyword evidence="1" id="KW-0217">Developmental protein</keyword>
<accession>A0ABM0MHG8</accession>
<dbReference type="Proteomes" id="UP000694865">
    <property type="component" value="Unplaced"/>
</dbReference>
<dbReference type="Gene3D" id="2.10.70.10">
    <property type="entry name" value="Complement Module, domain 1"/>
    <property type="match status" value="2"/>
</dbReference>
<feature type="disulfide bond" evidence="4">
    <location>
        <begin position="595"/>
        <end position="619"/>
    </location>
</feature>
<feature type="domain" description="FZ" evidence="9">
    <location>
        <begin position="656"/>
        <end position="774"/>
    </location>
</feature>
<feature type="disulfide bond" evidence="4">
    <location>
        <begin position="292"/>
        <end position="338"/>
    </location>
</feature>
<evidence type="ECO:0000256" key="3">
    <source>
        <dbReference type="PROSITE-ProRule" id="PRU00076"/>
    </source>
</evidence>
<keyword evidence="3" id="KW-0245">EGF-like domain</keyword>
<dbReference type="Gene3D" id="1.10.2000.10">
    <property type="entry name" value="Frizzled cysteine-rich domain"/>
    <property type="match status" value="5"/>
</dbReference>
<keyword evidence="11" id="KW-1185">Reference proteome</keyword>
<dbReference type="SUPFAM" id="SSF57196">
    <property type="entry name" value="EGF/Laminin"/>
    <property type="match status" value="1"/>
</dbReference>
<evidence type="ECO:0000313" key="12">
    <source>
        <dbReference type="RefSeq" id="XP_006819459.1"/>
    </source>
</evidence>
<dbReference type="SMART" id="SM00063">
    <property type="entry name" value="FRI"/>
    <property type="match status" value="5"/>
</dbReference>
<evidence type="ECO:0000259" key="9">
    <source>
        <dbReference type="PROSITE" id="PS50038"/>
    </source>
</evidence>
<reference evidence="12" key="1">
    <citation type="submission" date="2025-08" db="UniProtKB">
        <authorList>
            <consortium name="RefSeq"/>
        </authorList>
    </citation>
    <scope>IDENTIFICATION</scope>
    <source>
        <tissue evidence="12">Testes</tissue>
    </source>
</reference>
<dbReference type="InterPro" id="IPR035976">
    <property type="entry name" value="Sushi/SCR/CCP_sf"/>
</dbReference>
<feature type="disulfide bond" evidence="3">
    <location>
        <begin position="825"/>
        <end position="834"/>
    </location>
</feature>
<feature type="disulfide bond" evidence="4">
    <location>
        <begin position="661"/>
        <end position="722"/>
    </location>
</feature>
<dbReference type="SMART" id="SM00032">
    <property type="entry name" value="CCP"/>
    <property type="match status" value="2"/>
</dbReference>
<comment type="caution">
    <text evidence="3">Lacks conserved residue(s) required for the propagation of feature annotation.</text>
</comment>
<dbReference type="Pfam" id="PF01392">
    <property type="entry name" value="Fz"/>
    <property type="match status" value="5"/>
</dbReference>
<dbReference type="InterPro" id="IPR000742">
    <property type="entry name" value="EGF"/>
</dbReference>
<feature type="disulfide bond" evidence="4">
    <location>
        <begin position="211"/>
        <end position="235"/>
    </location>
</feature>
<keyword evidence="7" id="KW-1133">Transmembrane helix</keyword>
<dbReference type="PROSITE" id="PS50026">
    <property type="entry name" value="EGF_3"/>
    <property type="match status" value="1"/>
</dbReference>
<dbReference type="PANTHER" id="PTHR11309">
    <property type="entry name" value="FRIZZLED"/>
    <property type="match status" value="1"/>
</dbReference>
<feature type="disulfide bond" evidence="5">
    <location>
        <begin position="432"/>
        <end position="459"/>
    </location>
</feature>
<dbReference type="PROSITE" id="PS50038">
    <property type="entry name" value="FZ"/>
    <property type="match status" value="5"/>
</dbReference>
<keyword evidence="7" id="KW-0812">Transmembrane</keyword>
<dbReference type="CDD" id="cd00033">
    <property type="entry name" value="CCP"/>
    <property type="match status" value="2"/>
</dbReference>
<protein>
    <submittedName>
        <fullName evidence="12">Uncharacterized protein LOC102805162</fullName>
    </submittedName>
</protein>
<dbReference type="InterPro" id="IPR036790">
    <property type="entry name" value="Frizzled_dom_sf"/>
</dbReference>
<sequence>MGNSKKYKTQFPNYIGLTNAEDAALEINQYIPLFSIQCSEHLADFLCALYFPKCDDVPGILPPCQSLCQSVYDGCYPVMNNFSWPDKLRCDKFPDSYDSEVCFGTVMSDQDTTTLAPTTLSSAAAPPTSGAPSSAATLSSSVAPPTSGAAATQFPNYVGLTNAEDAALEINQYIPLFSIQCSEHLADFLCALYFPKCDDVPGILPPCQSLCQSVYDGCYPVMNNFGFPWPDKLICDTFPDSYDSEVCFGTVMSDQDTTTPAPTTLSPSVVLSSMPTSTASSQQCQDIRVSDCQGLSYSQTGFPNLFGHQTQEEAQTVLQEYSLLLLIDCYEHLNLAICAALFPRCVNGSIIPPCQSLCRGAQEGCSAMLDHFNQEWPEELECSTFPDANDEDVCVGYQPVVCQNPGSVASATLSVPLESYPVHVGTALTIECDSGYILSGASTLTCTSDGTWNLPLPSCVSNCNDPGTIAHGFQVGTPSYEAFTIVTYMCDAGYHLSGAHVLTCLEGEWSHPLPQCLVFCEVINAPFCLHNLPYFLTGFPNFAGHSSQQQSNIYLEVYKPIMSSDCYEHLQLLLCTAFMPPCRLGQIQPPCRSFCEEGLANCLQVFQDVDLPWPQELNCSVLPSDSSCVHSPSLPTTQPPFSTKLLTESVSTSQLALSPQCEDITVSFCQGLSYSQTGFPNMFGHQTQEEAEVLLQEYILLTLTNCYEHLNLAICATLFPPCVNDNIIPPCQSLCRGVQEGCGTILDQYNYEWPEEFECSNFPDEDNEDVCIGYQPEVTTATSESTSKRGDIRCQGDYHLTYCKNDGICYVLKGDDGTQEMYCLCSGNFTGQQCEKRILTKAEQEKLEEEAKKEAISLGIGISVACIIGVTMVIVLVLICRKHVSRKSRYLLSRPDIAVFTNPAYDEQFTDGKGSAVKSKNKDSEAVQVDVDPVTEANQNDNTGGPNGANVNGYNGPYQEEPRDAVLENKYAECDDPALKHAPFCEPVEDVPSSPGCESAEGEGQRLSAVWNPHYQELDGTQKVDSEYMSLDKTKTTD</sequence>
<feature type="disulfide bond" evidence="4">
    <location>
        <begin position="735"/>
        <end position="759"/>
    </location>
</feature>
<keyword evidence="5" id="KW-0768">Sushi</keyword>
<feature type="region of interest" description="Disordered" evidence="6">
    <location>
        <begin position="119"/>
        <end position="140"/>
    </location>
</feature>
<dbReference type="RefSeq" id="XP_006819459.1">
    <property type="nucleotide sequence ID" value="XM_006819396.1"/>
</dbReference>
<feature type="domain" description="EGF-like" evidence="8">
    <location>
        <begin position="795"/>
        <end position="835"/>
    </location>
</feature>
<evidence type="ECO:0000313" key="11">
    <source>
        <dbReference type="Proteomes" id="UP000694865"/>
    </source>
</evidence>
<dbReference type="InterPro" id="IPR015526">
    <property type="entry name" value="Frizzled/SFRP"/>
</dbReference>
<feature type="domain" description="FZ" evidence="9">
    <location>
        <begin position="520"/>
        <end position="631"/>
    </location>
</feature>
<dbReference type="Gene3D" id="2.10.25.10">
    <property type="entry name" value="Laminin"/>
    <property type="match status" value="1"/>
</dbReference>
<proteinExistence type="predicted"/>
<evidence type="ECO:0000256" key="1">
    <source>
        <dbReference type="ARBA" id="ARBA00022473"/>
    </source>
</evidence>
<evidence type="ECO:0000256" key="6">
    <source>
        <dbReference type="SAM" id="MobiDB-lite"/>
    </source>
</evidence>
<name>A0ABM0MHG8_SACKO</name>
<evidence type="ECO:0000256" key="7">
    <source>
        <dbReference type="SAM" id="Phobius"/>
    </source>
</evidence>
<dbReference type="CDD" id="cd07066">
    <property type="entry name" value="CRD_FZ"/>
    <property type="match status" value="3"/>
</dbReference>
<feature type="domain" description="FZ" evidence="9">
    <location>
        <begin position="9"/>
        <end position="89"/>
    </location>
</feature>
<evidence type="ECO:0000256" key="5">
    <source>
        <dbReference type="PROSITE-ProRule" id="PRU00302"/>
    </source>
</evidence>
<dbReference type="SUPFAM" id="SSF57535">
    <property type="entry name" value="Complement control module/SCR domain"/>
    <property type="match status" value="2"/>
</dbReference>
<evidence type="ECO:0000256" key="4">
    <source>
        <dbReference type="PROSITE-ProRule" id="PRU00090"/>
    </source>
</evidence>
<evidence type="ECO:0000256" key="2">
    <source>
        <dbReference type="ARBA" id="ARBA00023157"/>
    </source>
</evidence>
<feature type="disulfide bond" evidence="4">
    <location>
        <begin position="669"/>
        <end position="715"/>
    </location>
</feature>
<evidence type="ECO:0000259" key="10">
    <source>
        <dbReference type="PROSITE" id="PS50923"/>
    </source>
</evidence>
<evidence type="ECO:0000259" key="8">
    <source>
        <dbReference type="PROSITE" id="PS50026"/>
    </source>
</evidence>
<feature type="domain" description="FZ" evidence="9">
    <location>
        <begin position="85"/>
        <end position="250"/>
    </location>
</feature>
<gene>
    <name evidence="12" type="primary">LOC102805162</name>
</gene>
<dbReference type="GeneID" id="102805162"/>
<dbReference type="InterPro" id="IPR000436">
    <property type="entry name" value="Sushi_SCR_CCP_dom"/>
</dbReference>
<dbReference type="InterPro" id="IPR020067">
    <property type="entry name" value="Frizzled_dom"/>
</dbReference>
<dbReference type="SUPFAM" id="SSF63501">
    <property type="entry name" value="Frizzled cysteine-rich domain"/>
    <property type="match status" value="5"/>
</dbReference>
<organism evidence="11 12">
    <name type="scientific">Saccoglossus kowalevskii</name>
    <name type="common">Acorn worm</name>
    <dbReference type="NCBI Taxonomy" id="10224"/>
    <lineage>
        <taxon>Eukaryota</taxon>
        <taxon>Metazoa</taxon>
        <taxon>Hemichordata</taxon>
        <taxon>Enteropneusta</taxon>
        <taxon>Harrimaniidae</taxon>
        <taxon>Saccoglossus</taxon>
    </lineage>
</organism>